<sequence length="92" mass="9657">MTIAITIRDVPEDVRDALGEDARRQGQSLQAFLLGMLTRQARFAQNQRILAAVERELAGGDGAGPDAPDAAQVLAAARAQRDGGRPDSDSAG</sequence>
<dbReference type="InterPro" id="IPR010985">
    <property type="entry name" value="Ribbon_hlx_hlx"/>
</dbReference>
<comment type="caution">
    <text evidence="2">The sequence shown here is derived from an EMBL/GenBank/DDBJ whole genome shotgun (WGS) entry which is preliminary data.</text>
</comment>
<gene>
    <name evidence="2" type="ORF">FrCorBMG51_10805</name>
</gene>
<keyword evidence="3" id="KW-1185">Reference proteome</keyword>
<dbReference type="EMBL" id="JWIO01000014">
    <property type="protein sequence ID" value="KLL11532.1"/>
    <property type="molecule type" value="Genomic_DNA"/>
</dbReference>
<evidence type="ECO:0000313" key="2">
    <source>
        <dbReference type="EMBL" id="KLL11532.1"/>
    </source>
</evidence>
<dbReference type="InterPro" id="IPR053853">
    <property type="entry name" value="FitA-like_RHH"/>
</dbReference>
<evidence type="ECO:0000313" key="3">
    <source>
        <dbReference type="Proteomes" id="UP000035425"/>
    </source>
</evidence>
<reference evidence="2 3" key="1">
    <citation type="submission" date="2014-12" db="EMBL/GenBank/DDBJ databases">
        <title>Frankia sp. BMG5.1 draft genome.</title>
        <authorList>
            <person name="Gtari M."/>
            <person name="Ghodhbane-Gtari F."/>
            <person name="Nouioui I."/>
            <person name="Ktari A."/>
            <person name="Hezbri K."/>
            <person name="Mimouni W."/>
            <person name="Sbissi I."/>
            <person name="Ayari A."/>
            <person name="Yamanaka T."/>
            <person name="Normand P."/>
            <person name="Tisa L.S."/>
            <person name="Boudabous A."/>
        </authorList>
    </citation>
    <scope>NUCLEOTIDE SEQUENCE [LARGE SCALE GENOMIC DNA]</scope>
    <source>
        <strain evidence="2 3">BMG5.1</strain>
    </source>
</reference>
<feature type="domain" description="Antitoxin FitA-like ribbon-helix-helix" evidence="1">
    <location>
        <begin position="4"/>
        <end position="39"/>
    </location>
</feature>
<organism evidence="2 3">
    <name type="scientific">Protofrankia coriariae</name>
    <dbReference type="NCBI Taxonomy" id="1562887"/>
    <lineage>
        <taxon>Bacteria</taxon>
        <taxon>Bacillati</taxon>
        <taxon>Actinomycetota</taxon>
        <taxon>Actinomycetes</taxon>
        <taxon>Frankiales</taxon>
        <taxon>Frankiaceae</taxon>
        <taxon>Protofrankia</taxon>
    </lineage>
</organism>
<accession>A0ABR5F4B9</accession>
<evidence type="ECO:0000259" key="1">
    <source>
        <dbReference type="Pfam" id="PF22513"/>
    </source>
</evidence>
<name>A0ABR5F4B9_9ACTN</name>
<dbReference type="SUPFAM" id="SSF47598">
    <property type="entry name" value="Ribbon-helix-helix"/>
    <property type="match status" value="1"/>
</dbReference>
<dbReference type="Proteomes" id="UP000035425">
    <property type="component" value="Unassembled WGS sequence"/>
</dbReference>
<protein>
    <recommendedName>
        <fullName evidence="1">Antitoxin FitA-like ribbon-helix-helix domain-containing protein</fullName>
    </recommendedName>
</protein>
<proteinExistence type="predicted"/>
<dbReference type="Pfam" id="PF22513">
    <property type="entry name" value="FitA-like_RHH"/>
    <property type="match status" value="1"/>
</dbReference>
<dbReference type="RefSeq" id="WP_083730966.1">
    <property type="nucleotide sequence ID" value="NZ_JWIO01000014.1"/>
</dbReference>